<dbReference type="OrthoDB" id="26910at2157"/>
<dbReference type="InterPro" id="IPR036318">
    <property type="entry name" value="FAD-bd_PCMH-like_sf"/>
</dbReference>
<organism evidence="3 4">
    <name type="scientific">Acidianus manzaensis</name>
    <dbReference type="NCBI Taxonomy" id="282676"/>
    <lineage>
        <taxon>Archaea</taxon>
        <taxon>Thermoproteota</taxon>
        <taxon>Thermoprotei</taxon>
        <taxon>Sulfolobales</taxon>
        <taxon>Sulfolobaceae</taxon>
        <taxon>Acidianus</taxon>
    </lineage>
</organism>
<dbReference type="GO" id="GO:0008720">
    <property type="term" value="F:D-lactate dehydrogenase (NAD+) activity"/>
    <property type="evidence" value="ECO:0007669"/>
    <property type="project" value="TreeGrafter"/>
</dbReference>
<evidence type="ECO:0000313" key="4">
    <source>
        <dbReference type="Proteomes" id="UP000193404"/>
    </source>
</evidence>
<name>A0A1W6K2V3_9CREN</name>
<dbReference type="Proteomes" id="UP000193404">
    <property type="component" value="Chromosome"/>
</dbReference>
<dbReference type="Pfam" id="PF01565">
    <property type="entry name" value="FAD_binding_4"/>
    <property type="match status" value="1"/>
</dbReference>
<dbReference type="STRING" id="282676.B6F84_13195"/>
<keyword evidence="4" id="KW-1185">Reference proteome</keyword>
<evidence type="ECO:0000259" key="2">
    <source>
        <dbReference type="PROSITE" id="PS51387"/>
    </source>
</evidence>
<dbReference type="PROSITE" id="PS51387">
    <property type="entry name" value="FAD_PCMH"/>
    <property type="match status" value="1"/>
</dbReference>
<dbReference type="InterPro" id="IPR016166">
    <property type="entry name" value="FAD-bd_PCMH"/>
</dbReference>
<dbReference type="KEGG" id="aman:B6F84_13195"/>
<comment type="similarity">
    <text evidence="1">Belongs to the FAD-binding oxidoreductase/transferase type 4 family.</text>
</comment>
<evidence type="ECO:0000256" key="1">
    <source>
        <dbReference type="ARBA" id="ARBA00008000"/>
    </source>
</evidence>
<dbReference type="InterPro" id="IPR006094">
    <property type="entry name" value="Oxid_FAD_bind_N"/>
</dbReference>
<dbReference type="PANTHER" id="PTHR11748:SF111">
    <property type="entry name" value="D-LACTATE DEHYDROGENASE, MITOCHONDRIAL-RELATED"/>
    <property type="match status" value="1"/>
</dbReference>
<dbReference type="AlphaFoldDB" id="A0A1W6K2V3"/>
<dbReference type="Gene3D" id="3.30.465.10">
    <property type="match status" value="1"/>
</dbReference>
<dbReference type="InterPro" id="IPR016169">
    <property type="entry name" value="FAD-bd_PCMH_sub2"/>
</dbReference>
<dbReference type="GO" id="GO:0004458">
    <property type="term" value="F:D-lactate dehydrogenase (cytochrome) activity"/>
    <property type="evidence" value="ECO:0007669"/>
    <property type="project" value="TreeGrafter"/>
</dbReference>
<reference evidence="3 4" key="1">
    <citation type="submission" date="2017-03" db="EMBL/GenBank/DDBJ databases">
        <title>Sulfur activation and transportation mechanism of thermophilic Archaea Acidianus manzaensis YN-25.</title>
        <authorList>
            <person name="Ma Y."/>
            <person name="Yang Y."/>
            <person name="Xia J."/>
        </authorList>
    </citation>
    <scope>NUCLEOTIDE SEQUENCE [LARGE SCALE GENOMIC DNA]</scope>
    <source>
        <strain evidence="3 4">YN-25</strain>
    </source>
</reference>
<dbReference type="EMBL" id="CP020477">
    <property type="protein sequence ID" value="ARM76881.1"/>
    <property type="molecule type" value="Genomic_DNA"/>
</dbReference>
<dbReference type="GO" id="GO:0071949">
    <property type="term" value="F:FAD binding"/>
    <property type="evidence" value="ECO:0007669"/>
    <property type="project" value="InterPro"/>
</dbReference>
<proteinExistence type="inferred from homology"/>
<protein>
    <recommendedName>
        <fullName evidence="2">FAD-binding PCMH-type domain-containing protein</fullName>
    </recommendedName>
</protein>
<dbReference type="PANTHER" id="PTHR11748">
    <property type="entry name" value="D-LACTATE DEHYDROGENASE"/>
    <property type="match status" value="1"/>
</dbReference>
<feature type="domain" description="FAD-binding PCMH-type" evidence="2">
    <location>
        <begin position="1"/>
        <end position="172"/>
    </location>
</feature>
<dbReference type="GeneID" id="41591895"/>
<dbReference type="GO" id="GO:1903457">
    <property type="term" value="P:lactate catabolic process"/>
    <property type="evidence" value="ECO:0007669"/>
    <property type="project" value="TreeGrafter"/>
</dbReference>
<gene>
    <name evidence="3" type="ORF">B6F84_13195</name>
</gene>
<accession>A0A1W6K2V3</accession>
<dbReference type="SUPFAM" id="SSF56176">
    <property type="entry name" value="FAD-binding/transporter-associated domain-like"/>
    <property type="match status" value="1"/>
</dbReference>
<evidence type="ECO:0000313" key="3">
    <source>
        <dbReference type="EMBL" id="ARM76881.1"/>
    </source>
</evidence>
<dbReference type="RefSeq" id="WP_148692676.1">
    <property type="nucleotide sequence ID" value="NZ_CP020477.1"/>
</dbReference>
<sequence>MSVLCNETVYPKTYEDLLEIIRDVGKRKIYIIGFNTHHIGKNVNADICISMRNFNKILEISESDLFVTAQPGVSFEALKNALSERNLFLPLTYSGSLGGLASTNFPSLFSLIYPYPKDLLLGAKIITGLGELIKSGSRTTKFSSGYKIWKALSGSLGWLGIYVELTFRLIGKPERLAFAEINQEKIQKIISERPWGIFYNNGKTFVIFGGFSKYIDSLEEKYGLSFQDGLPNASLDCERIYGITTYRGKEFDIINKIGPDKTIAYIGSGYIRTCNEINKKDFPEESIIIEKGCKEDEECFEHYKTGELLKKSLDPYNIFVSSY</sequence>